<feature type="region of interest" description="Disordered" evidence="2">
    <location>
        <begin position="40"/>
        <end position="59"/>
    </location>
</feature>
<feature type="region of interest" description="Disordered" evidence="2">
    <location>
        <begin position="1363"/>
        <end position="1400"/>
    </location>
</feature>
<feature type="region of interest" description="Disordered" evidence="2">
    <location>
        <begin position="468"/>
        <end position="500"/>
    </location>
</feature>
<proteinExistence type="predicted"/>
<dbReference type="GO" id="GO:0031124">
    <property type="term" value="P:mRNA 3'-end processing"/>
    <property type="evidence" value="ECO:0007669"/>
    <property type="project" value="TreeGrafter"/>
</dbReference>
<gene>
    <name evidence="3" type="ORF">JKP88DRAFT_353942</name>
</gene>
<protein>
    <submittedName>
        <fullName evidence="3">Uncharacterized protein</fullName>
    </submittedName>
</protein>
<feature type="compositionally biased region" description="Gly residues" evidence="2">
    <location>
        <begin position="468"/>
        <end position="492"/>
    </location>
</feature>
<dbReference type="PANTHER" id="PTHR12460:SF0">
    <property type="entry name" value="CID DOMAIN-CONTAINING PROTEIN-RELATED"/>
    <property type="match status" value="1"/>
</dbReference>
<keyword evidence="1" id="KW-0175">Coiled coil</keyword>
<dbReference type="EMBL" id="JAFCMP010000110">
    <property type="protein sequence ID" value="KAG5186574.1"/>
    <property type="molecule type" value="Genomic_DNA"/>
</dbReference>
<evidence type="ECO:0000313" key="4">
    <source>
        <dbReference type="Proteomes" id="UP000664859"/>
    </source>
</evidence>
<accession>A0A835ZAH2</accession>
<evidence type="ECO:0000256" key="2">
    <source>
        <dbReference type="SAM" id="MobiDB-lite"/>
    </source>
</evidence>
<comment type="caution">
    <text evidence="3">The sequence shown here is derived from an EMBL/GenBank/DDBJ whole genome shotgun (WGS) entry which is preliminary data.</text>
</comment>
<dbReference type="GO" id="GO:0000993">
    <property type="term" value="F:RNA polymerase II complex binding"/>
    <property type="evidence" value="ECO:0007669"/>
    <property type="project" value="TreeGrafter"/>
</dbReference>
<name>A0A835ZAH2_9STRA</name>
<dbReference type="Proteomes" id="UP000664859">
    <property type="component" value="Unassembled WGS sequence"/>
</dbReference>
<feature type="compositionally biased region" description="Low complexity" evidence="2">
    <location>
        <begin position="1363"/>
        <end position="1393"/>
    </location>
</feature>
<feature type="compositionally biased region" description="Low complexity" evidence="2">
    <location>
        <begin position="1482"/>
        <end position="1495"/>
    </location>
</feature>
<organism evidence="3 4">
    <name type="scientific">Tribonema minus</name>
    <dbReference type="NCBI Taxonomy" id="303371"/>
    <lineage>
        <taxon>Eukaryota</taxon>
        <taxon>Sar</taxon>
        <taxon>Stramenopiles</taxon>
        <taxon>Ochrophyta</taxon>
        <taxon>PX clade</taxon>
        <taxon>Xanthophyceae</taxon>
        <taxon>Tribonematales</taxon>
        <taxon>Tribonemataceae</taxon>
        <taxon>Tribonema</taxon>
    </lineage>
</organism>
<feature type="region of interest" description="Disordered" evidence="2">
    <location>
        <begin position="1472"/>
        <end position="1495"/>
    </location>
</feature>
<dbReference type="PANTHER" id="PTHR12460">
    <property type="entry name" value="CYCLIN-DEPENDENT KINASE INHIBITOR-RELATED PROTEIN"/>
    <property type="match status" value="1"/>
</dbReference>
<evidence type="ECO:0000313" key="3">
    <source>
        <dbReference type="EMBL" id="KAG5186574.1"/>
    </source>
</evidence>
<feature type="coiled-coil region" evidence="1">
    <location>
        <begin position="1528"/>
        <end position="1555"/>
    </location>
</feature>
<keyword evidence="4" id="KW-1185">Reference proteome</keyword>
<reference evidence="3" key="1">
    <citation type="submission" date="2021-02" db="EMBL/GenBank/DDBJ databases">
        <title>First Annotated Genome of the Yellow-green Alga Tribonema minus.</title>
        <authorList>
            <person name="Mahan K.M."/>
        </authorList>
    </citation>
    <scope>NUCLEOTIDE SEQUENCE</scope>
    <source>
        <strain evidence="3">UTEX B ZZ1240</strain>
    </source>
</reference>
<evidence type="ECO:0000256" key="1">
    <source>
        <dbReference type="SAM" id="Coils"/>
    </source>
</evidence>
<sequence length="1602" mass="171643">MSGMIHNTLGNAATAVQSWEYSVAAGAQSWEYRPWRLPPSAAGSNSSGGAKGTNKRDLVPTATYDNLKRGVIAAKKPTAAEKAISNSKRAATRAARNLGQMNLGEAMSVNALFALPQLAPLEVDFAYDGNTVDVLVRPKALAHLGTWVPCQIKTAEWGRVVTVSVKTATPHRTGWIFKKGKCQKAQAKLDQAARDAQWKATCDWLKCIGSAIVKGVMGVAAVMVSCCAVPVVIEHRWSTIAAFITSFVHSSSVSSGASVSGVKRRDMLWLGCLVLCVTTVAAQDTDDEGSSAGGSAMAEILSAAAGAVAGALASGASKKQRKGTMELTYDILGAGQKTTLAISDYMIKLKAAMQKEIEVVALRNGGGPTVDADDEYEAPPALVQTQHSGQRCNYLENLLVREDVRYLNTSCHPCDPLGAGIQLGKTQLQDGGVVTGMAGVWRSQNHWGGTNGGGTGCTGCTNGRGTSGGTSGSTNGGGISSGSSGGSSGGISSGSSGSTSGIGGVRSDFGVAGVGSEVWCFMPKDCKCSTADRAKCKRCGILSQCSTCGMCTSKSCGEWLLCKLTKSQGETCTEPDTVFSFKATISKDRHPFIERHNIYLDLSTELFKTGRGADSEPVAEGSWILVCLVETPAPAITPTPNHVRFISFIEVLEQAAPGQGVMTLTEAWQTYLRQRAALWLEGVLILRTWLTDPVVLKKCKCNKRLEPDLFIENKILKVAQQGESAGVSPRTNGLAQEIVKGMRRKDMLWRTHSYGAEADLNVGYIDFCWRDLDWALLDDFILFKKTQCALGDYTGTPVNDCIKCLSTAASLGRLPTCASSCLQLTKAELRILSNRCGNVIELSESDSPVAAEHPTQDVRAMLVPSLSVLLDTCRNGMAQWQVSRAEVLLRGMDRGRRTDFVESTVNSINTKATFMYHALRYHGMGGPLIPYLATLKVQQCPFQRFNRNNLTAYLSIKVRDQRMVAMGRLPEQQNAGALYAAMMTAMMEGTWSVFEQAAASHLQDMGRSFADFESLDKVKYPNSLINILINNNRPKTTTSCAHLQVPWAHELAAKLLDDGLTIADVCRLELLAHLYVTVHSPVRPQALFDNKASMVFAVIMAGTGGTKLARLCQCIDKAGHKKLGAIATEVPLPSDMTRMYLMVLFVCRQMRAIKFGTVPDFCIGFRPDSNERVKPYVLSEAFRNVGRFNLGLPFFGAYSCRSQWCTALCMYVAELKAAGRWGEGLAALEAASKILHTGIDNITEHYNQYGKVHTEAGVTILQTDQELHTFANGGGRSVASINSCDVAGNVVGGGGGGGGVSGNCSGGGGSGDCGGGGGGDGGGFSAPSDFWMRQMQQTQQAQTDLAASLRCALDHIVRLQGASSTSSTSIAASPPSTATTPSRASPATAPSIANPATSATAPCRASAASTATYAPMATVATMATTAPPTSIANAGAAATITPTIPIPGPSQFLWQQQQWHLMRVHAHLEAQQRAQLEPQQPARWEAQQRAQFEAQQQARLQMHQRAHQQPHQQQTLPQQTQLQHMAQLHFVQLRAEQAQQNLQQLRQQANLERLAAYQQVAGARLLPPMMQWRQALAAAPDGVYLFPPNADLPQQDGTWETL</sequence>